<proteinExistence type="inferred from homology"/>
<comment type="similarity">
    <text evidence="1">Belongs to the Cu-Zn superoxide dismutase family.</text>
</comment>
<dbReference type="PRINTS" id="PR00068">
    <property type="entry name" value="CUZNDISMTASE"/>
</dbReference>
<dbReference type="Pfam" id="PF00080">
    <property type="entry name" value="Sod_Cu"/>
    <property type="match status" value="1"/>
</dbReference>
<reference evidence="4 5" key="1">
    <citation type="submission" date="2024-10" db="EMBL/GenBank/DDBJ databases">
        <authorList>
            <person name="Yang X.-N."/>
        </authorList>
    </citation>
    <scope>NUCLEOTIDE SEQUENCE [LARGE SCALE GENOMIC DNA]</scope>
    <source>
        <strain evidence="4 5">CAU 1059</strain>
    </source>
</reference>
<accession>A0ABW7I9G0</accession>
<dbReference type="Proteomes" id="UP001607157">
    <property type="component" value="Unassembled WGS sequence"/>
</dbReference>
<name>A0ABW7I9G0_9RHOB</name>
<gene>
    <name evidence="4" type="ORF">ACGRVM_13130</name>
</gene>
<comment type="caution">
    <text evidence="4">The sequence shown here is derived from an EMBL/GenBank/DDBJ whole genome shotgun (WGS) entry which is preliminary data.</text>
</comment>
<sequence>MPRFITSTATALALGLAAPAAADSAAMASLNTADGQPAGTVQIRDANGGTLFHAELSGLAPGWHSFHVHETGSCEDGFKAAGGHYAPDGNGHGLMAEDGAHAGDLPNIYVHETGEAKAEFYSARLTVMEGDAPLMDEEGSAIMIHAQPDTHQSEAEAGDRVACGVITQSK</sequence>
<dbReference type="CDD" id="cd00305">
    <property type="entry name" value="Cu-Zn_Superoxide_Dismutase"/>
    <property type="match status" value="1"/>
</dbReference>
<keyword evidence="2" id="KW-0732">Signal</keyword>
<feature type="chain" id="PRO_5046520298" evidence="2">
    <location>
        <begin position="23"/>
        <end position="170"/>
    </location>
</feature>
<dbReference type="SUPFAM" id="SSF49329">
    <property type="entry name" value="Cu,Zn superoxide dismutase-like"/>
    <property type="match status" value="1"/>
</dbReference>
<dbReference type="EMBL" id="JBIHMM010000003">
    <property type="protein sequence ID" value="MFH0254843.1"/>
    <property type="molecule type" value="Genomic_DNA"/>
</dbReference>
<evidence type="ECO:0000256" key="2">
    <source>
        <dbReference type="SAM" id="SignalP"/>
    </source>
</evidence>
<evidence type="ECO:0000313" key="4">
    <source>
        <dbReference type="EMBL" id="MFH0254843.1"/>
    </source>
</evidence>
<dbReference type="PANTHER" id="PTHR10003">
    <property type="entry name" value="SUPEROXIDE DISMUTASE CU-ZN -RELATED"/>
    <property type="match status" value="1"/>
</dbReference>
<dbReference type="RefSeq" id="WP_377172333.1">
    <property type="nucleotide sequence ID" value="NZ_JBHTJC010000003.1"/>
</dbReference>
<protein>
    <submittedName>
        <fullName evidence="4">Superoxide dismutase family protein</fullName>
    </submittedName>
</protein>
<keyword evidence="5" id="KW-1185">Reference proteome</keyword>
<evidence type="ECO:0000259" key="3">
    <source>
        <dbReference type="Pfam" id="PF00080"/>
    </source>
</evidence>
<dbReference type="Gene3D" id="2.60.40.200">
    <property type="entry name" value="Superoxide dismutase, copper/zinc binding domain"/>
    <property type="match status" value="1"/>
</dbReference>
<dbReference type="InterPro" id="IPR036423">
    <property type="entry name" value="SOD-like_Cu/Zn_dom_sf"/>
</dbReference>
<dbReference type="InterPro" id="IPR001424">
    <property type="entry name" value="SOD_Cu_Zn_dom"/>
</dbReference>
<evidence type="ECO:0000313" key="5">
    <source>
        <dbReference type="Proteomes" id="UP001607157"/>
    </source>
</evidence>
<feature type="signal peptide" evidence="2">
    <location>
        <begin position="1"/>
        <end position="22"/>
    </location>
</feature>
<dbReference type="InterPro" id="IPR024134">
    <property type="entry name" value="SOD_Cu/Zn_/chaperone"/>
</dbReference>
<evidence type="ECO:0000256" key="1">
    <source>
        <dbReference type="ARBA" id="ARBA00010457"/>
    </source>
</evidence>
<feature type="domain" description="Superoxide dismutase copper/zinc binding" evidence="3">
    <location>
        <begin position="39"/>
        <end position="166"/>
    </location>
</feature>
<organism evidence="4 5">
    <name type="scientific">Roseovarius aquimarinus</name>
    <dbReference type="NCBI Taxonomy" id="1229156"/>
    <lineage>
        <taxon>Bacteria</taxon>
        <taxon>Pseudomonadati</taxon>
        <taxon>Pseudomonadota</taxon>
        <taxon>Alphaproteobacteria</taxon>
        <taxon>Rhodobacterales</taxon>
        <taxon>Roseobacteraceae</taxon>
        <taxon>Roseovarius</taxon>
    </lineage>
</organism>